<dbReference type="NCBIfam" id="NF005300">
    <property type="entry name" value="PRK06828.1"/>
    <property type="match status" value="1"/>
</dbReference>
<protein>
    <submittedName>
        <fullName evidence="2">Putative amidase</fullName>
    </submittedName>
</protein>
<dbReference type="SUPFAM" id="SSF75304">
    <property type="entry name" value="Amidase signature (AS) enzymes"/>
    <property type="match status" value="1"/>
</dbReference>
<dbReference type="PANTHER" id="PTHR42678">
    <property type="entry name" value="AMIDASE"/>
    <property type="match status" value="1"/>
</dbReference>
<evidence type="ECO:0000259" key="1">
    <source>
        <dbReference type="Pfam" id="PF01425"/>
    </source>
</evidence>
<dbReference type="InterPro" id="IPR023631">
    <property type="entry name" value="Amidase_dom"/>
</dbReference>
<name>F8FEA4_PAEMK</name>
<dbReference type="Pfam" id="PF01425">
    <property type="entry name" value="Amidase"/>
    <property type="match status" value="1"/>
</dbReference>
<dbReference type="NCBIfam" id="NF006006">
    <property type="entry name" value="PRK08137.1"/>
    <property type="match status" value="1"/>
</dbReference>
<reference evidence="3" key="1">
    <citation type="submission" date="2011-06" db="EMBL/GenBank/DDBJ databases">
        <title>Complete genome sequence of Paenibacillus mucilaginosus KNP414.</title>
        <authorList>
            <person name="Wang J."/>
            <person name="Hu S."/>
            <person name="Hu X."/>
            <person name="Zhang B."/>
            <person name="Dong D."/>
            <person name="Zhang S."/>
            <person name="Zhao K."/>
            <person name="Wu D."/>
        </authorList>
    </citation>
    <scope>NUCLEOTIDE SEQUENCE [LARGE SCALE GENOMIC DNA]</scope>
    <source>
        <strain evidence="3">KNP414</strain>
    </source>
</reference>
<dbReference type="Proteomes" id="UP000006620">
    <property type="component" value="Chromosome"/>
</dbReference>
<proteinExistence type="predicted"/>
<sequence>MTPTADWLQDLGIAELQRRMEEGELTAAGLTEGYLLRIAAYDKQGPMLNAVLEVNPDAMAIAEGLDAERRAKRARGPLHGIPLLLKDNIDTGDGMMTSAGSIALAGHYAMRDAHLVSRLREAGAVILGKTNMTEWANFMTQGMPGGYSSRGGQVLNPYGCGRLNCGGSSSGSGAAVAASLAAAAVGTETSGSILSPAVCSSVVGIKPTVGLISRSGVIPLAMSQDTPGPLARTVADAALLLGAMAGPDAADPATASGIGWACRDYTPFLDADGLEGARIGVPRRIFHDRLPQDEGALFEEHLEAMRAAGAVIVDPAEIPSAAELVQYQSTVFRYEFKSGINRYLSRLAPHLPVHSLKDLILFNTMHHEEALRYGQDNLLLAEETSGTLTEPRYLEDRLTDLRLSRREGIDAVMKEHGLRALVFPGTAGASIAAKAGYPSVTVPGGYGSGGRPVGVTFTGGAYAEPQLIRIAYAFEQLRGMRRRPVWL</sequence>
<dbReference type="KEGG" id="pms:KNP414_05979"/>
<evidence type="ECO:0000313" key="3">
    <source>
        <dbReference type="Proteomes" id="UP000006620"/>
    </source>
</evidence>
<feature type="domain" description="Amidase" evidence="1">
    <location>
        <begin position="30"/>
        <end position="467"/>
    </location>
</feature>
<dbReference type="Gene3D" id="3.90.1300.10">
    <property type="entry name" value="Amidase signature (AS) domain"/>
    <property type="match status" value="1"/>
</dbReference>
<dbReference type="InterPro" id="IPR036928">
    <property type="entry name" value="AS_sf"/>
</dbReference>
<organism evidence="2 3">
    <name type="scientific">Paenibacillus mucilaginosus (strain KNP414)</name>
    <dbReference type="NCBI Taxonomy" id="1036673"/>
    <lineage>
        <taxon>Bacteria</taxon>
        <taxon>Bacillati</taxon>
        <taxon>Bacillota</taxon>
        <taxon>Bacilli</taxon>
        <taxon>Bacillales</taxon>
        <taxon>Paenibacillaceae</taxon>
        <taxon>Paenibacillus</taxon>
    </lineage>
</organism>
<dbReference type="PATRIC" id="fig|1036673.3.peg.5563"/>
<accession>F8FEA4</accession>
<dbReference type="AlphaFoldDB" id="F8FEA4"/>
<reference evidence="2 3" key="2">
    <citation type="journal article" date="2013" name="Genome Announc.">
        <title>Genome Sequence of Growth-Improving Paenibacillus mucilaginosus Strain KNP414.</title>
        <authorList>
            <person name="Lu J.J."/>
            <person name="Wang J.F."/>
            <person name="Hu X.F."/>
        </authorList>
    </citation>
    <scope>NUCLEOTIDE SEQUENCE [LARGE SCALE GENOMIC DNA]</scope>
    <source>
        <strain evidence="2 3">KNP414</strain>
    </source>
</reference>
<dbReference type="EMBL" id="CP002869">
    <property type="protein sequence ID" value="AEI44503.1"/>
    <property type="molecule type" value="Genomic_DNA"/>
</dbReference>
<dbReference type="HOGENOM" id="CLU_009600_14_1_9"/>
<gene>
    <name evidence="2" type="ordered locus">KNP414_05979</name>
</gene>
<dbReference type="RefSeq" id="WP_013919649.1">
    <property type="nucleotide sequence ID" value="NC_015690.1"/>
</dbReference>
<dbReference type="PANTHER" id="PTHR42678:SF34">
    <property type="entry name" value="OS04G0183300 PROTEIN"/>
    <property type="match status" value="1"/>
</dbReference>
<evidence type="ECO:0000313" key="2">
    <source>
        <dbReference type="EMBL" id="AEI44503.1"/>
    </source>
</evidence>